<dbReference type="HOGENOM" id="CLU_026911_2_0_6"/>
<keyword evidence="9" id="KW-1185">Reference proteome</keyword>
<dbReference type="PANTHER" id="PTHR30250">
    <property type="entry name" value="PST FAMILY PREDICTED COLANIC ACID TRANSPORTER"/>
    <property type="match status" value="1"/>
</dbReference>
<feature type="transmembrane region" description="Helical" evidence="7">
    <location>
        <begin position="325"/>
        <end position="355"/>
    </location>
</feature>
<sequence>MSEQNPHSVIKGISWNGLRVAFQAVSSIVVMAILARLLPPTDFGLMAIAILVIGLGDLASSLGMGPAIVQKKDLSLEDIQIAHTISVFFGLLVTGAICILTPLLVDYFTFAALENILILLSVTLLFSAFGSIARGLLVREMNFKALFMVDFISYLVGYVVVTVVFALLDFGVYALVFGAICQSFLMLCLLLFFAKPPLRFCYKHAIALRLMSFGAGQSATGFVNYFAANVDYVFIGKYLGASALGLYSRAYHLVTLPIAKISASITGVMFSSYSKNQHKKSQLKRDYLMVVELTSLIIFPILAGFFIGAKWVILGLFGQNWLEAIVPFQILCLAGLFKCVFNLAGSLVQALGFVYAELRRQCVYLVQLGVGCFFAVQWGLEYVAWVVVIASFFLYIMMAQLVLRLVAISWFEFFKSQQAAIVLSALILIVGIVFNRLMLQVEGLPYEISLGLFIVVCAITFIAGFLFLPKALIGTMPNICLDKVQHKMPAILIRYLIRFSPHYSGMY</sequence>
<comment type="caution">
    <text evidence="8">The sequence shown here is derived from an EMBL/GenBank/DDBJ whole genome shotgun (WGS) entry which is preliminary data.</text>
</comment>
<dbReference type="CDD" id="cd13127">
    <property type="entry name" value="MATE_tuaB_like"/>
    <property type="match status" value="1"/>
</dbReference>
<dbReference type="GO" id="GO:0005886">
    <property type="term" value="C:plasma membrane"/>
    <property type="evidence" value="ECO:0007669"/>
    <property type="project" value="UniProtKB-SubCell"/>
</dbReference>
<accession>A4C651</accession>
<comment type="similarity">
    <text evidence="2">Belongs to the polysaccharide synthase family.</text>
</comment>
<keyword evidence="5 7" id="KW-1133">Transmembrane helix</keyword>
<evidence type="ECO:0000256" key="2">
    <source>
        <dbReference type="ARBA" id="ARBA00007430"/>
    </source>
</evidence>
<keyword evidence="6 7" id="KW-0472">Membrane</keyword>
<evidence type="ECO:0000256" key="4">
    <source>
        <dbReference type="ARBA" id="ARBA00022692"/>
    </source>
</evidence>
<feature type="transmembrane region" description="Helical" evidence="7">
    <location>
        <begin position="174"/>
        <end position="194"/>
    </location>
</feature>
<feature type="transmembrane region" description="Helical" evidence="7">
    <location>
        <begin position="81"/>
        <end position="104"/>
    </location>
</feature>
<dbReference type="eggNOG" id="COG2244">
    <property type="taxonomic scope" value="Bacteria"/>
</dbReference>
<feature type="transmembrane region" description="Helical" evidence="7">
    <location>
        <begin position="206"/>
        <end position="230"/>
    </location>
</feature>
<evidence type="ECO:0000256" key="5">
    <source>
        <dbReference type="ARBA" id="ARBA00022989"/>
    </source>
</evidence>
<feature type="transmembrane region" description="Helical" evidence="7">
    <location>
        <begin position="386"/>
        <end position="407"/>
    </location>
</feature>
<evidence type="ECO:0000313" key="9">
    <source>
        <dbReference type="Proteomes" id="UP000006201"/>
    </source>
</evidence>
<feature type="transmembrane region" description="Helical" evidence="7">
    <location>
        <begin position="419"/>
        <end position="438"/>
    </location>
</feature>
<evidence type="ECO:0000256" key="3">
    <source>
        <dbReference type="ARBA" id="ARBA00022475"/>
    </source>
</evidence>
<evidence type="ECO:0000256" key="6">
    <source>
        <dbReference type="ARBA" id="ARBA00023136"/>
    </source>
</evidence>
<feature type="transmembrane region" description="Helical" evidence="7">
    <location>
        <begin position="20"/>
        <end position="38"/>
    </location>
</feature>
<name>A4C651_9GAMM</name>
<feature type="transmembrane region" description="Helical" evidence="7">
    <location>
        <begin position="116"/>
        <end position="133"/>
    </location>
</feature>
<feature type="transmembrane region" description="Helical" evidence="7">
    <location>
        <begin position="450"/>
        <end position="468"/>
    </location>
</feature>
<feature type="transmembrane region" description="Helical" evidence="7">
    <location>
        <begin position="250"/>
        <end position="270"/>
    </location>
</feature>
<dbReference type="STRING" id="87626.PTD2_11584"/>
<comment type="subcellular location">
    <subcellularLocation>
        <location evidence="1">Cell membrane</location>
        <topology evidence="1">Multi-pass membrane protein</topology>
    </subcellularLocation>
</comment>
<dbReference type="InterPro" id="IPR050833">
    <property type="entry name" value="Poly_Biosynth_Transport"/>
</dbReference>
<feature type="transmembrane region" description="Helical" evidence="7">
    <location>
        <begin position="44"/>
        <end position="69"/>
    </location>
</feature>
<reference evidence="8 9" key="1">
    <citation type="submission" date="2006-02" db="EMBL/GenBank/DDBJ databases">
        <authorList>
            <person name="Moran M.A."/>
            <person name="Kjelleberg S."/>
            <person name="Egan S."/>
            <person name="Saunders N."/>
            <person name="Thomas T."/>
            <person name="Ferriera S."/>
            <person name="Johnson J."/>
            <person name="Kravitz S."/>
            <person name="Halpern A."/>
            <person name="Remington K."/>
            <person name="Beeson K."/>
            <person name="Tran B."/>
            <person name="Rogers Y.-H."/>
            <person name="Friedman R."/>
            <person name="Venter J.C."/>
        </authorList>
    </citation>
    <scope>NUCLEOTIDE SEQUENCE [LARGE SCALE GENOMIC DNA]</scope>
    <source>
        <strain evidence="8 9">D2</strain>
    </source>
</reference>
<dbReference type="Pfam" id="PF13440">
    <property type="entry name" value="Polysacc_synt_3"/>
    <property type="match status" value="1"/>
</dbReference>
<evidence type="ECO:0000313" key="8">
    <source>
        <dbReference type="EMBL" id="EAR29455.1"/>
    </source>
</evidence>
<proteinExistence type="inferred from homology"/>
<protein>
    <submittedName>
        <fullName evidence="8">Putative polysaccharide biosynthesis protein</fullName>
    </submittedName>
</protein>
<keyword evidence="3" id="KW-1003">Cell membrane</keyword>
<keyword evidence="4 7" id="KW-0812">Transmembrane</keyword>
<dbReference type="RefSeq" id="WP_009837329.1">
    <property type="nucleotide sequence ID" value="NZ_AAOH01000002.1"/>
</dbReference>
<dbReference type="EMBL" id="AAOH01000002">
    <property type="protein sequence ID" value="EAR29455.1"/>
    <property type="molecule type" value="Genomic_DNA"/>
</dbReference>
<feature type="transmembrane region" description="Helical" evidence="7">
    <location>
        <begin position="145"/>
        <end position="168"/>
    </location>
</feature>
<organism evidence="8 9">
    <name type="scientific">Pseudoalteromonas tunicata D2</name>
    <dbReference type="NCBI Taxonomy" id="87626"/>
    <lineage>
        <taxon>Bacteria</taxon>
        <taxon>Pseudomonadati</taxon>
        <taxon>Pseudomonadota</taxon>
        <taxon>Gammaproteobacteria</taxon>
        <taxon>Alteromonadales</taxon>
        <taxon>Pseudoalteromonadaceae</taxon>
        <taxon>Pseudoalteromonas</taxon>
    </lineage>
</organism>
<feature type="transmembrane region" description="Helical" evidence="7">
    <location>
        <begin position="290"/>
        <end position="313"/>
    </location>
</feature>
<feature type="transmembrane region" description="Helical" evidence="7">
    <location>
        <begin position="362"/>
        <end position="380"/>
    </location>
</feature>
<dbReference type="PANTHER" id="PTHR30250:SF10">
    <property type="entry name" value="LIPOPOLYSACCHARIDE BIOSYNTHESIS PROTEIN WZXC"/>
    <property type="match status" value="1"/>
</dbReference>
<evidence type="ECO:0000256" key="7">
    <source>
        <dbReference type="SAM" id="Phobius"/>
    </source>
</evidence>
<dbReference type="OrthoDB" id="8538786at2"/>
<dbReference type="Proteomes" id="UP000006201">
    <property type="component" value="Unassembled WGS sequence"/>
</dbReference>
<evidence type="ECO:0000256" key="1">
    <source>
        <dbReference type="ARBA" id="ARBA00004651"/>
    </source>
</evidence>
<dbReference type="AlphaFoldDB" id="A4C651"/>
<gene>
    <name evidence="8" type="ORF">PTD2_11584</name>
</gene>